<evidence type="ECO:0000259" key="5">
    <source>
        <dbReference type="PROSITE" id="PS50178"/>
    </source>
</evidence>
<dbReference type="PROSITE" id="PS50178">
    <property type="entry name" value="ZF_FYVE"/>
    <property type="match status" value="1"/>
</dbReference>
<dbReference type="HOGENOM" id="CLU_020798_1_0_1"/>
<evidence type="ECO:0000313" key="7">
    <source>
        <dbReference type="Proteomes" id="UP000008144"/>
    </source>
</evidence>
<keyword evidence="1" id="KW-0479">Metal-binding</keyword>
<name>F6Q8V1_CIOIN</name>
<dbReference type="SUPFAM" id="SSF57903">
    <property type="entry name" value="FYVE/PHD zinc finger"/>
    <property type="match status" value="1"/>
</dbReference>
<reference evidence="6" key="4">
    <citation type="submission" date="2025-09" db="UniProtKB">
        <authorList>
            <consortium name="Ensembl"/>
        </authorList>
    </citation>
    <scope>IDENTIFICATION</scope>
</reference>
<organism evidence="6 7">
    <name type="scientific">Ciona intestinalis</name>
    <name type="common">Transparent sea squirt</name>
    <name type="synonym">Ascidia intestinalis</name>
    <dbReference type="NCBI Taxonomy" id="7719"/>
    <lineage>
        <taxon>Eukaryota</taxon>
        <taxon>Metazoa</taxon>
        <taxon>Chordata</taxon>
        <taxon>Tunicata</taxon>
        <taxon>Ascidiacea</taxon>
        <taxon>Phlebobranchia</taxon>
        <taxon>Cionidae</taxon>
        <taxon>Ciona</taxon>
    </lineage>
</organism>
<dbReference type="InParanoid" id="F6Q8V1"/>
<dbReference type="InterPro" id="IPR013087">
    <property type="entry name" value="Znf_C2H2_type"/>
</dbReference>
<dbReference type="GeneTree" id="ENSGT00390000007159"/>
<dbReference type="Gene3D" id="3.30.40.10">
    <property type="entry name" value="Zinc/RING finger domain, C3HC4 (zinc finger)"/>
    <property type="match status" value="1"/>
</dbReference>
<dbReference type="Proteomes" id="UP000008144">
    <property type="component" value="Chromosome 5"/>
</dbReference>
<evidence type="ECO:0000256" key="1">
    <source>
        <dbReference type="ARBA" id="ARBA00022723"/>
    </source>
</evidence>
<protein>
    <recommendedName>
        <fullName evidence="5">FYVE-type domain-containing protein</fullName>
    </recommendedName>
</protein>
<dbReference type="InterPro" id="IPR052727">
    <property type="entry name" value="Rab4/Rab5_effector"/>
</dbReference>
<keyword evidence="3" id="KW-0862">Zinc</keyword>
<dbReference type="Ensembl" id="ENSCINT00000004983.3">
    <property type="protein sequence ID" value="ENSCINP00000004983.3"/>
    <property type="gene ID" value="ENSCING00000002458.3"/>
</dbReference>
<dbReference type="InterPro" id="IPR011011">
    <property type="entry name" value="Znf_FYVE_PHD"/>
</dbReference>
<reference evidence="6" key="3">
    <citation type="submission" date="2025-08" db="UniProtKB">
        <authorList>
            <consortium name="Ensembl"/>
        </authorList>
    </citation>
    <scope>IDENTIFICATION</scope>
</reference>
<dbReference type="PANTHER" id="PTHR13510:SF44">
    <property type="entry name" value="RABENOSYN-5"/>
    <property type="match status" value="1"/>
</dbReference>
<dbReference type="STRING" id="7719.ENSCINP00000004983"/>
<evidence type="ECO:0000256" key="4">
    <source>
        <dbReference type="PROSITE-ProRule" id="PRU00091"/>
    </source>
</evidence>
<dbReference type="GO" id="GO:0008270">
    <property type="term" value="F:zinc ion binding"/>
    <property type="evidence" value="ECO:0007669"/>
    <property type="project" value="UniProtKB-KW"/>
</dbReference>
<keyword evidence="7" id="KW-1185">Reference proteome</keyword>
<sequence>MGTVKEGFLCPICVQDLGSFHGLQKHFESAHTAEDRAVLDQIKGLFSKAKVRLLKKDEITNHEVALSSNHSMQQHAGPVWESQDIGQTRNHTSNFKKIRDARIDRFVIESNKVLIRLDKLLCQVMKTKRKNTKEFEQTLVPWVRDVDVPYCPTCGDRFNVARRRHHCRLCGSIMCTKCSLFVQLELADQLVESLRKVPGMRKRTQSDLNLSRSASMSSSQDEEISLRCCHDCYVVLMKRKDRL</sequence>
<dbReference type="Pfam" id="PF01363">
    <property type="entry name" value="FYVE"/>
    <property type="match status" value="1"/>
</dbReference>
<dbReference type="SMART" id="SM00064">
    <property type="entry name" value="FYVE"/>
    <property type="match status" value="1"/>
</dbReference>
<dbReference type="EMBL" id="EAAA01002120">
    <property type="status" value="NOT_ANNOTATED_CDS"/>
    <property type="molecule type" value="Genomic_DNA"/>
</dbReference>
<dbReference type="PROSITE" id="PS00028">
    <property type="entry name" value="ZINC_FINGER_C2H2_1"/>
    <property type="match status" value="1"/>
</dbReference>
<proteinExistence type="predicted"/>
<accession>F6Q8V1</accession>
<evidence type="ECO:0000313" key="6">
    <source>
        <dbReference type="Ensembl" id="ENSCINP00000004983.3"/>
    </source>
</evidence>
<dbReference type="PANTHER" id="PTHR13510">
    <property type="entry name" value="FYVE-FINGER-CONTAINING RAB5 EFFECTOR PROTEIN RABENOSYN-5-RELATED"/>
    <property type="match status" value="1"/>
</dbReference>
<feature type="domain" description="FYVE-type" evidence="5">
    <location>
        <begin position="145"/>
        <end position="237"/>
    </location>
</feature>
<dbReference type="InterPro" id="IPR013083">
    <property type="entry name" value="Znf_RING/FYVE/PHD"/>
</dbReference>
<reference evidence="7" key="1">
    <citation type="journal article" date="2002" name="Science">
        <title>The draft genome of Ciona intestinalis: insights into chordate and vertebrate origins.</title>
        <authorList>
            <person name="Dehal P."/>
            <person name="Satou Y."/>
            <person name="Campbell R.K."/>
            <person name="Chapman J."/>
            <person name="Degnan B."/>
            <person name="De Tomaso A."/>
            <person name="Davidson B."/>
            <person name="Di Gregorio A."/>
            <person name="Gelpke M."/>
            <person name="Goodstein D.M."/>
            <person name="Harafuji N."/>
            <person name="Hastings K.E."/>
            <person name="Ho I."/>
            <person name="Hotta K."/>
            <person name="Huang W."/>
            <person name="Kawashima T."/>
            <person name="Lemaire P."/>
            <person name="Martinez D."/>
            <person name="Meinertzhagen I.A."/>
            <person name="Necula S."/>
            <person name="Nonaka M."/>
            <person name="Putnam N."/>
            <person name="Rash S."/>
            <person name="Saiga H."/>
            <person name="Satake M."/>
            <person name="Terry A."/>
            <person name="Yamada L."/>
            <person name="Wang H.G."/>
            <person name="Awazu S."/>
            <person name="Azumi K."/>
            <person name="Boore J."/>
            <person name="Branno M."/>
            <person name="Chin-Bow S."/>
            <person name="DeSantis R."/>
            <person name="Doyle S."/>
            <person name="Francino P."/>
            <person name="Keys D.N."/>
            <person name="Haga S."/>
            <person name="Hayashi H."/>
            <person name="Hino K."/>
            <person name="Imai K.S."/>
            <person name="Inaba K."/>
            <person name="Kano S."/>
            <person name="Kobayashi K."/>
            <person name="Kobayashi M."/>
            <person name="Lee B.I."/>
            <person name="Makabe K.W."/>
            <person name="Manohar C."/>
            <person name="Matassi G."/>
            <person name="Medina M."/>
            <person name="Mochizuki Y."/>
            <person name="Mount S."/>
            <person name="Morishita T."/>
            <person name="Miura S."/>
            <person name="Nakayama A."/>
            <person name="Nishizaka S."/>
            <person name="Nomoto H."/>
            <person name="Ohta F."/>
            <person name="Oishi K."/>
            <person name="Rigoutsos I."/>
            <person name="Sano M."/>
            <person name="Sasaki A."/>
            <person name="Sasakura Y."/>
            <person name="Shoguchi E."/>
            <person name="Shin-i T."/>
            <person name="Spagnuolo A."/>
            <person name="Stainier D."/>
            <person name="Suzuki M.M."/>
            <person name="Tassy O."/>
            <person name="Takatori N."/>
            <person name="Tokuoka M."/>
            <person name="Yagi K."/>
            <person name="Yoshizaki F."/>
            <person name="Wada S."/>
            <person name="Zhang C."/>
            <person name="Hyatt P.D."/>
            <person name="Larimer F."/>
            <person name="Detter C."/>
            <person name="Doggett N."/>
            <person name="Glavina T."/>
            <person name="Hawkins T."/>
            <person name="Richardson P."/>
            <person name="Lucas S."/>
            <person name="Kohara Y."/>
            <person name="Levine M."/>
            <person name="Satoh N."/>
            <person name="Rokhsar D.S."/>
        </authorList>
    </citation>
    <scope>NUCLEOTIDE SEQUENCE [LARGE SCALE GENOMIC DNA]</scope>
</reference>
<dbReference type="CDD" id="cd15716">
    <property type="entry name" value="FYVE_RBNS5"/>
    <property type="match status" value="1"/>
</dbReference>
<dbReference type="AlphaFoldDB" id="F6Q8V1"/>
<evidence type="ECO:0000256" key="2">
    <source>
        <dbReference type="ARBA" id="ARBA00022771"/>
    </source>
</evidence>
<evidence type="ECO:0000256" key="3">
    <source>
        <dbReference type="ARBA" id="ARBA00022833"/>
    </source>
</evidence>
<dbReference type="InterPro" id="IPR000306">
    <property type="entry name" value="Znf_FYVE"/>
</dbReference>
<dbReference type="InterPro" id="IPR017455">
    <property type="entry name" value="Znf_FYVE-rel"/>
</dbReference>
<dbReference type="OMA" id="MPSEANQ"/>
<keyword evidence="2 4" id="KW-0863">Zinc-finger</keyword>
<reference evidence="6" key="2">
    <citation type="journal article" date="2008" name="Genome Biol.">
        <title>Improved genome assembly and evidence-based global gene model set for the chordate Ciona intestinalis: new insight into intron and operon populations.</title>
        <authorList>
            <person name="Satou Y."/>
            <person name="Mineta K."/>
            <person name="Ogasawara M."/>
            <person name="Sasakura Y."/>
            <person name="Shoguchi E."/>
            <person name="Ueno K."/>
            <person name="Yamada L."/>
            <person name="Matsumoto J."/>
            <person name="Wasserscheid J."/>
            <person name="Dewar K."/>
            <person name="Wiley G.B."/>
            <person name="Macmil S.L."/>
            <person name="Roe B.A."/>
            <person name="Zeller R.W."/>
            <person name="Hastings K.E."/>
            <person name="Lemaire P."/>
            <person name="Lindquist E."/>
            <person name="Endo T."/>
            <person name="Hotta K."/>
            <person name="Inaba K."/>
        </authorList>
    </citation>
    <scope>NUCLEOTIDE SEQUENCE [LARGE SCALE GENOMIC DNA]</scope>
    <source>
        <strain evidence="6">wild type</strain>
    </source>
</reference>